<dbReference type="Proteomes" id="UP000325141">
    <property type="component" value="Unassembled WGS sequence"/>
</dbReference>
<accession>A0A5M6CRP4</accession>
<evidence type="ECO:0000256" key="1">
    <source>
        <dbReference type="SAM" id="Phobius"/>
    </source>
</evidence>
<reference evidence="2 3" key="1">
    <citation type="submission" date="2019-09" db="EMBL/GenBank/DDBJ databases">
        <title>Genome sequence and assembly of Flavobacterium sp.</title>
        <authorList>
            <person name="Chhetri G."/>
        </authorList>
    </citation>
    <scope>NUCLEOTIDE SEQUENCE [LARGE SCALE GENOMIC DNA]</scope>
    <source>
        <strain evidence="2 3">SNL9</strain>
    </source>
</reference>
<organism evidence="2 3">
    <name type="scientific">Paenimyroides baculatum</name>
    <dbReference type="NCBI Taxonomy" id="2608000"/>
    <lineage>
        <taxon>Bacteria</taxon>
        <taxon>Pseudomonadati</taxon>
        <taxon>Bacteroidota</taxon>
        <taxon>Flavobacteriia</taxon>
        <taxon>Flavobacteriales</taxon>
        <taxon>Flavobacteriaceae</taxon>
        <taxon>Paenimyroides</taxon>
    </lineage>
</organism>
<proteinExistence type="predicted"/>
<keyword evidence="1" id="KW-1133">Transmembrane helix</keyword>
<dbReference type="EMBL" id="VWSG01000002">
    <property type="protein sequence ID" value="KAA5537653.1"/>
    <property type="molecule type" value="Genomic_DNA"/>
</dbReference>
<keyword evidence="1" id="KW-0812">Transmembrane</keyword>
<evidence type="ECO:0008006" key="4">
    <source>
        <dbReference type="Google" id="ProtNLM"/>
    </source>
</evidence>
<dbReference type="PROSITE" id="PS51257">
    <property type="entry name" value="PROKAR_LIPOPROTEIN"/>
    <property type="match status" value="1"/>
</dbReference>
<keyword evidence="1" id="KW-0472">Membrane</keyword>
<evidence type="ECO:0000313" key="3">
    <source>
        <dbReference type="Proteomes" id="UP000325141"/>
    </source>
</evidence>
<sequence>MRLIISNTFLILTVCLLTACRKEKVYNSANYKIDSITMRKNYNSEYEVNPHNLHKVHAFYMQETDSVLLGINHQLYSNYLAKNNKFDSAYYYLTRANDHFKNNDRKRFFNSIRKISLTNRVNLLAHSKIEIEKLKDIPLENEKVKQLYIDVFSLPILQEEDPAKYEKEVNYLMNIDGELENTIRRGTLVENYLTGELNKYLIRKSNYDKIIKRSTKRINELLKENRTSEDLFFTSLFYTIYAKIYLHDASIHNDLNLYQSHLKTVPTKESEALYYYLKAKYYQSISVPDSVSSNFKKALNISRETNNFIYEHQILQQLIATNTLNTKEYTNDYIKINDSLLTYKNYVHDFIFETNSNTLKLKTEQQLIQKQNLNVTAFTFILLFSVVLYYFIYRNVKTRQLARKHREYLNEKTQMYKYLIDIKEQMDASILKENNNTKQLIDQNAILKINDLLQFFDSNETDLDLLQDKIKEIEDESRSISHIISTTNYKTVDLSYIINEIKKQYASFIKIETFTDNTIILSDLEFKTLLRIMLFTYKFIDKIKYKENSICFISIYKTKKKNIYKIWINRSLSLNEELITFLNDRSIQFELIKENQETTLLINIS</sequence>
<gene>
    <name evidence="2" type="ORF">F0460_02970</name>
</gene>
<keyword evidence="3" id="KW-1185">Reference proteome</keyword>
<evidence type="ECO:0000313" key="2">
    <source>
        <dbReference type="EMBL" id="KAA5537653.1"/>
    </source>
</evidence>
<dbReference type="RefSeq" id="WP_150010128.1">
    <property type="nucleotide sequence ID" value="NZ_VWSG01000002.1"/>
</dbReference>
<feature type="transmembrane region" description="Helical" evidence="1">
    <location>
        <begin position="373"/>
        <end position="393"/>
    </location>
</feature>
<dbReference type="AlphaFoldDB" id="A0A5M6CRP4"/>
<comment type="caution">
    <text evidence="2">The sequence shown here is derived from an EMBL/GenBank/DDBJ whole genome shotgun (WGS) entry which is preliminary data.</text>
</comment>
<protein>
    <recommendedName>
        <fullName evidence="4">Histidine kinase</fullName>
    </recommendedName>
</protein>
<name>A0A5M6CRP4_9FLAO</name>